<feature type="compositionally biased region" description="Basic and acidic residues" evidence="2">
    <location>
        <begin position="73"/>
        <end position="82"/>
    </location>
</feature>
<feature type="compositionally biased region" description="Basic and acidic residues" evidence="2">
    <location>
        <begin position="300"/>
        <end position="330"/>
    </location>
</feature>
<evidence type="ECO:0000256" key="2">
    <source>
        <dbReference type="SAM" id="MobiDB-lite"/>
    </source>
</evidence>
<feature type="compositionally biased region" description="Low complexity" evidence="2">
    <location>
        <begin position="20"/>
        <end position="37"/>
    </location>
</feature>
<feature type="compositionally biased region" description="Basic and acidic residues" evidence="2">
    <location>
        <begin position="136"/>
        <end position="166"/>
    </location>
</feature>
<name>A0A9W9K6Z6_9EURO</name>
<reference evidence="3" key="1">
    <citation type="submission" date="2022-11" db="EMBL/GenBank/DDBJ databases">
        <authorList>
            <person name="Petersen C."/>
        </authorList>
    </citation>
    <scope>NUCLEOTIDE SEQUENCE</scope>
    <source>
        <strain evidence="3">IBT 34128</strain>
    </source>
</reference>
<feature type="region of interest" description="Disordered" evidence="2">
    <location>
        <begin position="127"/>
        <end position="237"/>
    </location>
</feature>
<dbReference type="EMBL" id="JAPMSZ010000007">
    <property type="protein sequence ID" value="KAJ5095414.1"/>
    <property type="molecule type" value="Genomic_DNA"/>
</dbReference>
<comment type="caution">
    <text evidence="3">The sequence shown here is derived from an EMBL/GenBank/DDBJ whole genome shotgun (WGS) entry which is preliminary data.</text>
</comment>
<feature type="compositionally biased region" description="Basic and acidic residues" evidence="2">
    <location>
        <begin position="218"/>
        <end position="237"/>
    </location>
</feature>
<dbReference type="GeneID" id="81394520"/>
<dbReference type="InterPro" id="IPR025066">
    <property type="entry name" value="CCDC174-like"/>
</dbReference>
<reference evidence="3" key="2">
    <citation type="journal article" date="2023" name="IMA Fungus">
        <title>Comparative genomic study of the Penicillium genus elucidates a diverse pangenome and 15 lateral gene transfer events.</title>
        <authorList>
            <person name="Petersen C."/>
            <person name="Sorensen T."/>
            <person name="Nielsen M.R."/>
            <person name="Sondergaard T.E."/>
            <person name="Sorensen J.L."/>
            <person name="Fitzpatrick D.A."/>
            <person name="Frisvad J.C."/>
            <person name="Nielsen K.L."/>
        </authorList>
    </citation>
    <scope>NUCLEOTIDE SEQUENCE</scope>
    <source>
        <strain evidence="3">IBT 34128</strain>
    </source>
</reference>
<protein>
    <submittedName>
        <fullName evidence="3">Uncharacterized protein</fullName>
    </submittedName>
</protein>
<evidence type="ECO:0000313" key="4">
    <source>
        <dbReference type="Proteomes" id="UP001141434"/>
    </source>
</evidence>
<organism evidence="3 4">
    <name type="scientific">Penicillium alfredii</name>
    <dbReference type="NCBI Taxonomy" id="1506179"/>
    <lineage>
        <taxon>Eukaryota</taxon>
        <taxon>Fungi</taxon>
        <taxon>Dikarya</taxon>
        <taxon>Ascomycota</taxon>
        <taxon>Pezizomycotina</taxon>
        <taxon>Eurotiomycetes</taxon>
        <taxon>Eurotiomycetidae</taxon>
        <taxon>Eurotiales</taxon>
        <taxon>Aspergillaceae</taxon>
        <taxon>Penicillium</taxon>
    </lineage>
</organism>
<keyword evidence="1" id="KW-0175">Coiled coil</keyword>
<dbReference type="RefSeq" id="XP_056510965.1">
    <property type="nucleotide sequence ID" value="XM_056655352.1"/>
</dbReference>
<dbReference type="PANTHER" id="PTHR15885">
    <property type="entry name" value="COILED-COIL DOMAIN-CONTAINING PROTEIN 174"/>
    <property type="match status" value="1"/>
</dbReference>
<sequence>MPPTQDSLYGQPRAKKTPKSEMSASSSLAFTSQLSSLIAQDREAPTSRGRTRPSKTPKSDIFAKHNKGALKRAAADLKDDNPHTGQKHQRSQDIGSVDDATLNRAKRRMAEKVRMYDELKSGVYLAADSDEDEDEPGRPESHLARLRRKEREGLVDFDQKWADERRKNGKTTSDSDDDNENDDNDNDNDDNASIISYEDELGRSRRGTRAAAARAARAKAEDEDRNQGRLGTERWRPARPDNLIYGEAIQSQAFNPDANIATHMSQLAARRDRSPTPPERQHYDADAEVRTRGTGFYAFSRDEDERQRQMEELKNARDETESQRRKWRDIVEKRERAREMRWLQILETRSERQALEFLNSLGVSGMEAQPDE</sequence>
<feature type="compositionally biased region" description="Acidic residues" evidence="2">
    <location>
        <begin position="174"/>
        <end position="190"/>
    </location>
</feature>
<dbReference type="AlphaFoldDB" id="A0A9W9K6Z6"/>
<dbReference type="Pfam" id="PF13300">
    <property type="entry name" value="DUF4078"/>
    <property type="match status" value="1"/>
</dbReference>
<dbReference type="Proteomes" id="UP001141434">
    <property type="component" value="Unassembled WGS sequence"/>
</dbReference>
<accession>A0A9W9K6Z6</accession>
<feature type="region of interest" description="Disordered" evidence="2">
    <location>
        <begin position="265"/>
        <end position="330"/>
    </location>
</feature>
<dbReference type="OrthoDB" id="333551at2759"/>
<gene>
    <name evidence="3" type="ORF">NUU61_004770</name>
</gene>
<evidence type="ECO:0000313" key="3">
    <source>
        <dbReference type="EMBL" id="KAJ5095414.1"/>
    </source>
</evidence>
<keyword evidence="4" id="KW-1185">Reference proteome</keyword>
<proteinExistence type="predicted"/>
<feature type="compositionally biased region" description="Basic and acidic residues" evidence="2">
    <location>
        <begin position="269"/>
        <end position="291"/>
    </location>
</feature>
<dbReference type="PANTHER" id="PTHR15885:SF1">
    <property type="entry name" value="COILED-COIL DOMAIN-CONTAINING PROTEIN 174"/>
    <property type="match status" value="1"/>
</dbReference>
<evidence type="ECO:0000256" key="1">
    <source>
        <dbReference type="ARBA" id="ARBA00023054"/>
    </source>
</evidence>
<feature type="region of interest" description="Disordered" evidence="2">
    <location>
        <begin position="1"/>
        <end position="102"/>
    </location>
</feature>
<dbReference type="GO" id="GO:0005634">
    <property type="term" value="C:nucleus"/>
    <property type="evidence" value="ECO:0007669"/>
    <property type="project" value="TreeGrafter"/>
</dbReference>